<dbReference type="InterPro" id="IPR015890">
    <property type="entry name" value="Chorismate_C"/>
</dbReference>
<dbReference type="PROSITE" id="PS51273">
    <property type="entry name" value="GATASE_TYPE_1"/>
    <property type="match status" value="1"/>
</dbReference>
<dbReference type="Gene3D" id="3.60.120.10">
    <property type="entry name" value="Anthranilate synthase"/>
    <property type="match status" value="1"/>
</dbReference>
<name>A0AAD6YNY2_9AGAR</name>
<dbReference type="InterPro" id="IPR005801">
    <property type="entry name" value="ADC_synthase"/>
</dbReference>
<accession>A0AAD6YNY2</accession>
<dbReference type="GO" id="GO:0046656">
    <property type="term" value="P:folic acid biosynthetic process"/>
    <property type="evidence" value="ECO:0007669"/>
    <property type="project" value="UniProtKB-KW"/>
</dbReference>
<organism evidence="13 14">
    <name type="scientific">Mycena pura</name>
    <dbReference type="NCBI Taxonomy" id="153505"/>
    <lineage>
        <taxon>Eukaryota</taxon>
        <taxon>Fungi</taxon>
        <taxon>Dikarya</taxon>
        <taxon>Basidiomycota</taxon>
        <taxon>Agaricomycotina</taxon>
        <taxon>Agaricomycetes</taxon>
        <taxon>Agaricomycetidae</taxon>
        <taxon>Agaricales</taxon>
        <taxon>Marasmiineae</taxon>
        <taxon>Mycenaceae</taxon>
        <taxon>Mycena</taxon>
    </lineage>
</organism>
<comment type="similarity">
    <text evidence="3">In the C-terminal section; belongs to the anthranilate synthase component I family.</text>
</comment>
<dbReference type="Pfam" id="PF00117">
    <property type="entry name" value="GATase"/>
    <property type="match status" value="1"/>
</dbReference>
<keyword evidence="7" id="KW-0315">Glutamine amidotransferase</keyword>
<reference evidence="13" key="1">
    <citation type="submission" date="2023-03" db="EMBL/GenBank/DDBJ databases">
        <title>Massive genome expansion in bonnet fungi (Mycena s.s.) driven by repeated elements and novel gene families across ecological guilds.</title>
        <authorList>
            <consortium name="Lawrence Berkeley National Laboratory"/>
            <person name="Harder C.B."/>
            <person name="Miyauchi S."/>
            <person name="Viragh M."/>
            <person name="Kuo A."/>
            <person name="Thoen E."/>
            <person name="Andreopoulos B."/>
            <person name="Lu D."/>
            <person name="Skrede I."/>
            <person name="Drula E."/>
            <person name="Henrissat B."/>
            <person name="Morin E."/>
            <person name="Kohler A."/>
            <person name="Barry K."/>
            <person name="LaButti K."/>
            <person name="Morin E."/>
            <person name="Salamov A."/>
            <person name="Lipzen A."/>
            <person name="Mereny Z."/>
            <person name="Hegedus B."/>
            <person name="Baldrian P."/>
            <person name="Stursova M."/>
            <person name="Weitz H."/>
            <person name="Taylor A."/>
            <person name="Grigoriev I.V."/>
            <person name="Nagy L.G."/>
            <person name="Martin F."/>
            <person name="Kauserud H."/>
        </authorList>
    </citation>
    <scope>NUCLEOTIDE SEQUENCE</scope>
    <source>
        <strain evidence="13">9144</strain>
    </source>
</reference>
<dbReference type="GO" id="GO:0000162">
    <property type="term" value="P:L-tryptophan biosynthetic process"/>
    <property type="evidence" value="ECO:0007669"/>
    <property type="project" value="TreeGrafter"/>
</dbReference>
<dbReference type="SUPFAM" id="SSF56322">
    <property type="entry name" value="ADC synthase"/>
    <property type="match status" value="1"/>
</dbReference>
<dbReference type="InterPro" id="IPR006805">
    <property type="entry name" value="Anth_synth_I_N"/>
</dbReference>
<dbReference type="NCBIfam" id="TIGR01823">
    <property type="entry name" value="PabB-fungal"/>
    <property type="match status" value="1"/>
</dbReference>
<dbReference type="CDD" id="cd01743">
    <property type="entry name" value="GATase1_Anthranilate_Synthase"/>
    <property type="match status" value="1"/>
</dbReference>
<evidence type="ECO:0000256" key="9">
    <source>
        <dbReference type="ARBA" id="ARBA00031904"/>
    </source>
</evidence>
<evidence type="ECO:0000259" key="12">
    <source>
        <dbReference type="Pfam" id="PF04715"/>
    </source>
</evidence>
<sequence>MTIEEHHPRILLIDSYDSFTFNLVSLCKQAIPNCHIYIIKNDTFIISELLPYLASFSAVIVGPGPGSPNNDRDIGVIKDLWNIPEQSLIPIFGVCLGLQSLGVGYGAHLKRLQVVKHGQISRIHHNGVELFRGVGMVEAVRYHSLHVVLEDGGEVEELAWTDDHAENGRVVMAVRHTFKPFWAVQYHPESICTRGGGLEVMQNFWRLAQGWTRKTGRRVLPWTTALASTIGKPWPAFPVPSHQQPLLSVSSPTVSTQILELPNLAAYTVCELFGVSNEESPFVLLDSAAQPGRFSIIGSLMQTSLQITYFVGDDFVSLIRGTHIMKEYFGRLDNIWTWLGDFMASKRVRGGHPDIPFWGGLVGVLSYELGVHSMHVSLDKLQREGQEHPDANLIFVERSVVIDSATGRVVVQSLIPDDSWVADTAFILSEASTKTARVAPPIIDVAPVVRLPEKCCYIARINAAKERIFAGDSYELCLTARTTISVPKALSVHGSSSWRRYQALRSKNPAPYSAYVRLHPTTLLSSSPERFLSTSRPPNPVFHLRPIKGTVRKAPGRTRADAEVALVGSIKEVAENLMIVDLIRHDLHAVVGEDVQVKQFCAVEEYETVWQLVSVIEGRLEPSSCGTGDPDSQLGWEVLRRSLPPGSMTGAPKKRSVEILQTLEDHKRSLYSGVFGYWCVGGGTDWSVTIRSCFKLDRSNAEHDAVEVWHLGAGGAITALSDAEDEWEEMLVKLKSVLGAFGVQ</sequence>
<evidence type="ECO:0000256" key="6">
    <source>
        <dbReference type="ARBA" id="ARBA00022909"/>
    </source>
</evidence>
<dbReference type="InterPro" id="IPR017926">
    <property type="entry name" value="GATASE"/>
</dbReference>
<dbReference type="Gene3D" id="3.40.50.880">
    <property type="match status" value="1"/>
</dbReference>
<comment type="pathway">
    <text evidence="2">Cofactor biosynthesis; tetrahydrofolate biosynthesis; 4-aminobenzoate from chorismate: step 1/2.</text>
</comment>
<evidence type="ECO:0000256" key="3">
    <source>
        <dbReference type="ARBA" id="ARBA00005970"/>
    </source>
</evidence>
<dbReference type="InterPro" id="IPR010117">
    <property type="entry name" value="PabB_fungal"/>
</dbReference>
<comment type="caution">
    <text evidence="13">The sequence shown here is derived from an EMBL/GenBank/DDBJ whole genome shotgun (WGS) entry which is preliminary data.</text>
</comment>
<evidence type="ECO:0000256" key="8">
    <source>
        <dbReference type="ARBA" id="ARBA00031329"/>
    </source>
</evidence>
<dbReference type="PANTHER" id="PTHR11236:SF18">
    <property type="entry name" value="AMINODEOXYCHORISMATE SYNTHASE"/>
    <property type="match status" value="1"/>
</dbReference>
<evidence type="ECO:0000256" key="2">
    <source>
        <dbReference type="ARBA" id="ARBA00005009"/>
    </source>
</evidence>
<dbReference type="NCBIfam" id="TIGR00566">
    <property type="entry name" value="trpG_papA"/>
    <property type="match status" value="1"/>
</dbReference>
<keyword evidence="14" id="KW-1185">Reference proteome</keyword>
<dbReference type="PRINTS" id="PR00097">
    <property type="entry name" value="ANTSNTHASEII"/>
</dbReference>
<dbReference type="PANTHER" id="PTHR11236">
    <property type="entry name" value="AMINOBENZOATE/ANTHRANILATE SYNTHASE"/>
    <property type="match status" value="1"/>
</dbReference>
<dbReference type="InterPro" id="IPR006221">
    <property type="entry name" value="TrpG/PapA_dom"/>
</dbReference>
<gene>
    <name evidence="13" type="ORF">GGX14DRAFT_420127</name>
</gene>
<dbReference type="Pfam" id="PF04715">
    <property type="entry name" value="Anth_synt_I_N"/>
    <property type="match status" value="1"/>
</dbReference>
<dbReference type="AlphaFoldDB" id="A0AAD6YNY2"/>
<evidence type="ECO:0000313" key="14">
    <source>
        <dbReference type="Proteomes" id="UP001219525"/>
    </source>
</evidence>
<dbReference type="GO" id="GO:0005737">
    <property type="term" value="C:cytoplasm"/>
    <property type="evidence" value="ECO:0007669"/>
    <property type="project" value="TreeGrafter"/>
</dbReference>
<evidence type="ECO:0000313" key="13">
    <source>
        <dbReference type="EMBL" id="KAJ7225354.1"/>
    </source>
</evidence>
<comment type="catalytic activity">
    <reaction evidence="1">
        <text>chorismate + L-glutamine = 4-amino-4-deoxychorismate + L-glutamate</text>
        <dbReference type="Rhea" id="RHEA:11672"/>
        <dbReference type="ChEBI" id="CHEBI:29748"/>
        <dbReference type="ChEBI" id="CHEBI:29985"/>
        <dbReference type="ChEBI" id="CHEBI:58359"/>
        <dbReference type="ChEBI" id="CHEBI:58406"/>
        <dbReference type="EC" id="2.6.1.85"/>
    </reaction>
</comment>
<dbReference type="Pfam" id="PF00425">
    <property type="entry name" value="Chorismate_bind"/>
    <property type="match status" value="1"/>
</dbReference>
<keyword evidence="5" id="KW-0808">Transferase</keyword>
<dbReference type="SUPFAM" id="SSF52317">
    <property type="entry name" value="Class I glutamine amidotransferase-like"/>
    <property type="match status" value="1"/>
</dbReference>
<dbReference type="GO" id="GO:0008153">
    <property type="term" value="P:4-aminobenzoate biosynthetic process"/>
    <property type="evidence" value="ECO:0007669"/>
    <property type="project" value="TreeGrafter"/>
</dbReference>
<evidence type="ECO:0000256" key="7">
    <source>
        <dbReference type="ARBA" id="ARBA00022962"/>
    </source>
</evidence>
<dbReference type="GO" id="GO:0046820">
    <property type="term" value="F:4-amino-4-deoxychorismate synthase activity"/>
    <property type="evidence" value="ECO:0007669"/>
    <property type="project" value="UniProtKB-EC"/>
</dbReference>
<dbReference type="InterPro" id="IPR019999">
    <property type="entry name" value="Anth_synth_I-like"/>
</dbReference>
<dbReference type="InterPro" id="IPR029062">
    <property type="entry name" value="Class_I_gatase-like"/>
</dbReference>
<proteinExistence type="inferred from homology"/>
<dbReference type="EMBL" id="JARJCW010000004">
    <property type="protein sequence ID" value="KAJ7225354.1"/>
    <property type="molecule type" value="Genomic_DNA"/>
</dbReference>
<dbReference type="EC" id="2.6.1.85" evidence="4"/>
<dbReference type="PRINTS" id="PR00096">
    <property type="entry name" value="GATASE"/>
</dbReference>
<protein>
    <recommendedName>
        <fullName evidence="4">aminodeoxychorismate synthase</fullName>
        <ecNumber evidence="4">2.6.1.85</ecNumber>
    </recommendedName>
    <alternativeName>
        <fullName evidence="8">Para-aminobenzoate synthase</fullName>
    </alternativeName>
    <alternativeName>
        <fullName evidence="9">p-aminobenzoic acid synthase</fullName>
    </alternativeName>
</protein>
<evidence type="ECO:0000256" key="4">
    <source>
        <dbReference type="ARBA" id="ARBA00013139"/>
    </source>
</evidence>
<dbReference type="Proteomes" id="UP001219525">
    <property type="component" value="Unassembled WGS sequence"/>
</dbReference>
<evidence type="ECO:0000256" key="5">
    <source>
        <dbReference type="ARBA" id="ARBA00022679"/>
    </source>
</evidence>
<evidence type="ECO:0000259" key="10">
    <source>
        <dbReference type="Pfam" id="PF00117"/>
    </source>
</evidence>
<feature type="domain" description="Anthranilate synthase component I N-terminal" evidence="12">
    <location>
        <begin position="277"/>
        <end position="409"/>
    </location>
</feature>
<evidence type="ECO:0000259" key="11">
    <source>
        <dbReference type="Pfam" id="PF00425"/>
    </source>
</evidence>
<feature type="domain" description="Chorismate-utilising enzyme C-terminal" evidence="11">
    <location>
        <begin position="457"/>
        <end position="733"/>
    </location>
</feature>
<keyword evidence="6" id="KW-0289">Folate biosynthesis</keyword>
<feature type="domain" description="Glutamine amidotransferase" evidence="10">
    <location>
        <begin position="11"/>
        <end position="198"/>
    </location>
</feature>
<evidence type="ECO:0000256" key="1">
    <source>
        <dbReference type="ARBA" id="ARBA00001000"/>
    </source>
</evidence>